<dbReference type="Pfam" id="PF17132">
    <property type="entry name" value="Glyco_hydro_106"/>
    <property type="match status" value="2"/>
</dbReference>
<dbReference type="Gene3D" id="3.40.50.880">
    <property type="match status" value="1"/>
</dbReference>
<dbReference type="SUPFAM" id="SSF49785">
    <property type="entry name" value="Galactose-binding domain-like"/>
    <property type="match status" value="1"/>
</dbReference>
<reference evidence="1 2" key="1">
    <citation type="submission" date="2019-08" db="EMBL/GenBank/DDBJ databases">
        <title>Phlebobacter frassis gen. nov. sp. nov., a new member of family Sphingobacteriaceae isolated from sand fly rearing media.</title>
        <authorList>
            <person name="Kakumanu M.L."/>
            <person name="Marayati B.F."/>
            <person name="Wada-Katsumata A."/>
            <person name="Wasserberg G."/>
            <person name="Schal C."/>
            <person name="Apperson C.S."/>
            <person name="Ponnusamy L."/>
        </authorList>
    </citation>
    <scope>NUCLEOTIDE SEQUENCE [LARGE SCALE GENOMIC DNA]</scope>
    <source>
        <strain evidence="1 2">SSI9</strain>
    </source>
</reference>
<dbReference type="Proteomes" id="UP000322362">
    <property type="component" value="Unassembled WGS sequence"/>
</dbReference>
<dbReference type="Gene3D" id="2.60.120.260">
    <property type="entry name" value="Galactose-binding domain-like"/>
    <property type="match status" value="1"/>
</dbReference>
<organism evidence="1 2">
    <name type="scientific">Sphingobacterium phlebotomi</name>
    <dbReference type="NCBI Taxonomy" id="2605433"/>
    <lineage>
        <taxon>Bacteria</taxon>
        <taxon>Pseudomonadati</taxon>
        <taxon>Bacteroidota</taxon>
        <taxon>Sphingobacteriia</taxon>
        <taxon>Sphingobacteriales</taxon>
        <taxon>Sphingobacteriaceae</taxon>
        <taxon>Sphingobacterium</taxon>
    </lineage>
</organism>
<dbReference type="EMBL" id="VTAV01000002">
    <property type="protein sequence ID" value="TYR37326.1"/>
    <property type="molecule type" value="Genomic_DNA"/>
</dbReference>
<dbReference type="RefSeq" id="WP_148918069.1">
    <property type="nucleotide sequence ID" value="NZ_VTAV01000002.1"/>
</dbReference>
<dbReference type="InterPro" id="IPR053161">
    <property type="entry name" value="Ulvan_degrading_GH"/>
</dbReference>
<proteinExistence type="predicted"/>
<evidence type="ECO:0008006" key="3">
    <source>
        <dbReference type="Google" id="ProtNLM"/>
    </source>
</evidence>
<gene>
    <name evidence="1" type="ORF">FXV77_04770</name>
</gene>
<protein>
    <recommendedName>
        <fullName evidence="3">Alpha-L-rhamnosidase-like protein</fullName>
    </recommendedName>
</protein>
<comment type="caution">
    <text evidence="1">The sequence shown here is derived from an EMBL/GenBank/DDBJ whole genome shotgun (WGS) entry which is preliminary data.</text>
</comment>
<dbReference type="PANTHER" id="PTHR36848">
    <property type="entry name" value="DNA-BINDING PROTEIN (PUTATIVE SECRETED PROTEIN)-RELATED"/>
    <property type="match status" value="1"/>
</dbReference>
<dbReference type="PANTHER" id="PTHR36848:SF2">
    <property type="entry name" value="SECRETED PROTEIN"/>
    <property type="match status" value="1"/>
</dbReference>
<accession>A0A5D4H8Z5</accession>
<dbReference type="NCBIfam" id="NF045579">
    <property type="entry name" value="rhamnoside_JR"/>
    <property type="match status" value="1"/>
</dbReference>
<evidence type="ECO:0000313" key="2">
    <source>
        <dbReference type="Proteomes" id="UP000322362"/>
    </source>
</evidence>
<dbReference type="AlphaFoldDB" id="A0A5D4H8Z5"/>
<name>A0A5D4H8Z5_9SPHI</name>
<dbReference type="InterPro" id="IPR029062">
    <property type="entry name" value="Class_I_gatase-like"/>
</dbReference>
<keyword evidence="2" id="KW-1185">Reference proteome</keyword>
<sequence>MKISRRNFVRIGALTPLVYGFPFSTKRRNAAEDSVSDLYKNFQNPPDAARPFVRWWWNGGRVVEKELIRELDVLKEMGISGVEINTIAFPKWNSPMDYKALHWLTEEWLEALRTTLIAAKDRGIACDIIVGSGWPFGGEFLKEDEQLQLLALGTKHLKGPQQLIIKKEELLAETAFLMKRKTGSMELFGLRLSAAHLDSFSPGINLNSQIKNSDIIIDVPAGDHILYAVAKLTGYSSVQYGAPGASGPVLNHYNKAAVQRYLDRMSDAITTRIGNIGDHFRSIFVDSLELRGSNWCDDMLEQFKQRRGYSLEPYLPFILFKLSTKNTHTGTQSMEDILSLSSPAQDEINRVRYDFETTRLELFNERFFQTFIDWCKKNKVKSRVQAYGREYYTLESAMLVDIPECETWIRDDVGADMPENTFKTGRAYRPVNKFVSSAARLTGKRVISCEEITNTDLVFNDTLERIKIVGDQSNLSGVTHSILHGFNYSPPEAPFPGWVRYGSFFSEKNTWWPYLKTWLNYKARLSAVFQNSEMQSDIAIMFPLADMWSEVGLQYQQVPQMVYPEYANNIWESIHQNGSGCDYINENILQKCSFSGGGLHYNTRSYKTLLMAEMESIAPETPTLLRKFVAAGGQLIFIGKEPVKSFGKLNAKDRDQKVYLEIQSLKKDFPRHVTFYPAPNEKIIDWYAKLQAKYNLIPFVKFDRPVSHVSQVHYKTDEVDIFFICNYHLEKAHKFTATFNVRNKTAWLWNPETGEKYLYPYNDAKNVLEISLDPAQSILIVFSNDTTGEEYSLPRVADMQAYTIEGPWYVTLEKVYEQPVKTEFQKLIDFKEEPKLQSFGGVIFYEKQIHIDNPENYKSLDLGKVFGISELEVNGQPLGFRWYGKHFYDLKEVLKSGNNTIKIKVTTVLGNYAKSLKENAIAQQWTNIKPQPLYSLGLVGPVNLM</sequence>
<dbReference type="InterPro" id="IPR008979">
    <property type="entry name" value="Galactose-bd-like_sf"/>
</dbReference>
<evidence type="ECO:0000313" key="1">
    <source>
        <dbReference type="EMBL" id="TYR37326.1"/>
    </source>
</evidence>